<dbReference type="InterPro" id="IPR025669">
    <property type="entry name" value="AAA_dom"/>
</dbReference>
<dbReference type="SUPFAM" id="SSF52540">
    <property type="entry name" value="P-loop containing nucleoside triphosphate hydrolases"/>
    <property type="match status" value="1"/>
</dbReference>
<dbReference type="InterPro" id="IPR027417">
    <property type="entry name" value="P-loop_NTPase"/>
</dbReference>
<evidence type="ECO:0000313" key="3">
    <source>
        <dbReference type="Proteomes" id="UP000509418"/>
    </source>
</evidence>
<dbReference type="AlphaFoldDB" id="A0A7H8T5M7"/>
<dbReference type="PANTHER" id="PTHR13696:SF52">
    <property type="entry name" value="PARA FAMILY PROTEIN CT_582"/>
    <property type="match status" value="1"/>
</dbReference>
<accession>A0A7H8T5M7</accession>
<reference evidence="2 3" key="1">
    <citation type="submission" date="2020-06" db="EMBL/GenBank/DDBJ databases">
        <title>Genome mining for natural products.</title>
        <authorList>
            <person name="Zhang B."/>
            <person name="Shi J."/>
            <person name="Ge H."/>
        </authorList>
    </citation>
    <scope>NUCLEOTIDE SEQUENCE [LARGE SCALE GENOMIC DNA]</scope>
    <source>
        <strain evidence="2 3">NA02069</strain>
    </source>
</reference>
<sequence length="297" mass="31940">MQRIAIVSQKGGPGKTTTAVNLAAGLALSGADVLVVDVEPQAQAGTALGTRLDQSTLHLSLGLKLQLAAQGMPSGLEDVVIDRTEILAKWPNHGRLALLASEQRTMVNAQHILHAAGKERTHVLGELLDSLDEDFDYAILDTPPAVEALNAVSLAASDYALTLCLPKHATVEGAVAMRATIKHLPGQATQPKPKYLGAVLNMSKPVSEWKEEEIEVRDLMVDAGLLPFVTDIREDTRISRSYDAGVPSVVGFARHACGKRYAELLREVLFRMDTPESEWQIAPSASEVLEAKEDSVV</sequence>
<dbReference type="CDD" id="cd02042">
    <property type="entry name" value="ParAB_family"/>
    <property type="match status" value="1"/>
</dbReference>
<evidence type="ECO:0000313" key="2">
    <source>
        <dbReference type="EMBL" id="QKZ18816.1"/>
    </source>
</evidence>
<dbReference type="RefSeq" id="WP_176575563.1">
    <property type="nucleotide sequence ID" value="NZ_CBDRGH010000053.1"/>
</dbReference>
<dbReference type="PANTHER" id="PTHR13696">
    <property type="entry name" value="P-LOOP CONTAINING NUCLEOSIDE TRIPHOSPHATE HYDROLASE"/>
    <property type="match status" value="1"/>
</dbReference>
<dbReference type="Gene3D" id="3.40.50.300">
    <property type="entry name" value="P-loop containing nucleotide triphosphate hydrolases"/>
    <property type="match status" value="1"/>
</dbReference>
<feature type="domain" description="AAA" evidence="1">
    <location>
        <begin position="1"/>
        <end position="184"/>
    </location>
</feature>
<dbReference type="Pfam" id="PF13614">
    <property type="entry name" value="AAA_31"/>
    <property type="match status" value="1"/>
</dbReference>
<keyword evidence="3" id="KW-1185">Reference proteome</keyword>
<organism evidence="2 3">
    <name type="scientific">Streptomyces chartreusis</name>
    <dbReference type="NCBI Taxonomy" id="1969"/>
    <lineage>
        <taxon>Bacteria</taxon>
        <taxon>Bacillati</taxon>
        <taxon>Actinomycetota</taxon>
        <taxon>Actinomycetes</taxon>
        <taxon>Kitasatosporales</taxon>
        <taxon>Streptomycetaceae</taxon>
        <taxon>Streptomyces</taxon>
    </lineage>
</organism>
<evidence type="ECO:0000259" key="1">
    <source>
        <dbReference type="Pfam" id="PF13614"/>
    </source>
</evidence>
<proteinExistence type="predicted"/>
<dbReference type="EMBL" id="CP056041">
    <property type="protein sequence ID" value="QKZ18816.1"/>
    <property type="molecule type" value="Genomic_DNA"/>
</dbReference>
<protein>
    <submittedName>
        <fullName evidence="2">ParA family protein</fullName>
    </submittedName>
</protein>
<dbReference type="InterPro" id="IPR050678">
    <property type="entry name" value="DNA_Partitioning_ATPase"/>
</dbReference>
<gene>
    <name evidence="2" type="ORF">HUT05_16465</name>
</gene>
<name>A0A7H8T5M7_STRCX</name>
<dbReference type="Proteomes" id="UP000509418">
    <property type="component" value="Chromosome"/>
</dbReference>